<comment type="function">
    <text evidence="4">Involved in iron-sulfur (Fe-S) cluster assembly. May act as a regulator of Fe-S biogenesis.</text>
</comment>
<dbReference type="InterPro" id="IPR020895">
    <property type="entry name" value="Frataxin_CS"/>
</dbReference>
<gene>
    <name evidence="4 5" type="primary">cyaY</name>
    <name evidence="5" type="ORF">PKF023_00830</name>
</gene>
<keyword evidence="2 4" id="KW-0479">Metal-binding</keyword>
<evidence type="ECO:0000256" key="2">
    <source>
        <dbReference type="ARBA" id="ARBA00022723"/>
    </source>
</evidence>
<dbReference type="GO" id="GO:0008199">
    <property type="term" value="F:ferric iron binding"/>
    <property type="evidence" value="ECO:0007669"/>
    <property type="project" value="InterPro"/>
</dbReference>
<dbReference type="AlphaFoldDB" id="A0A9C7CBF5"/>
<accession>A0A9C7CBF5</accession>
<protein>
    <recommendedName>
        <fullName evidence="4">Iron-sulfur cluster assembly protein CyaY</fullName>
    </recommendedName>
</protein>
<dbReference type="GO" id="GO:0016226">
    <property type="term" value="P:iron-sulfur cluster assembly"/>
    <property type="evidence" value="ECO:0007669"/>
    <property type="project" value="UniProtKB-UniRule"/>
</dbReference>
<dbReference type="InterPro" id="IPR047584">
    <property type="entry name" value="CyaY"/>
</dbReference>
<dbReference type="Proteomes" id="UP001211097">
    <property type="component" value="Chromosome"/>
</dbReference>
<dbReference type="KEGG" id="pyt:PKF023_00830"/>
<sequence length="140" mass="15562">MSLKRMIEYSMQDSTMNPNNSGAETIDDKQFYQLGSHLLHSIEVALEAADDALDLDLDVERQGGNVINIRFKDKSVIVVNTQPPLHEIWVAAKSGGYHYRWAGTMAKPLWLDTKTGKELLSDLSEFATAQAGAEIKIVLI</sequence>
<dbReference type="Gene3D" id="3.30.920.10">
    <property type="entry name" value="Frataxin/CyaY"/>
    <property type="match status" value="1"/>
</dbReference>
<evidence type="ECO:0000256" key="3">
    <source>
        <dbReference type="ARBA" id="ARBA00023004"/>
    </source>
</evidence>
<dbReference type="PROSITE" id="PS01344">
    <property type="entry name" value="FRATAXIN_1"/>
    <property type="match status" value="1"/>
</dbReference>
<keyword evidence="3 4" id="KW-0408">Iron</keyword>
<dbReference type="PROSITE" id="PS50810">
    <property type="entry name" value="FRATAXIN_2"/>
    <property type="match status" value="1"/>
</dbReference>
<evidence type="ECO:0000313" key="5">
    <source>
        <dbReference type="EMBL" id="BDT76280.1"/>
    </source>
</evidence>
<proteinExistence type="inferred from homology"/>
<dbReference type="PANTHER" id="PTHR16821">
    <property type="entry name" value="FRATAXIN"/>
    <property type="match status" value="1"/>
</dbReference>
<organism evidence="5">
    <name type="scientific">Polynucleobacter yangtzensis</name>
    <dbReference type="NCBI Taxonomy" id="1743159"/>
    <lineage>
        <taxon>Bacteria</taxon>
        <taxon>Pseudomonadati</taxon>
        <taxon>Pseudomonadota</taxon>
        <taxon>Betaproteobacteria</taxon>
        <taxon>Burkholderiales</taxon>
        <taxon>Burkholderiaceae</taxon>
        <taxon>Polynucleobacter</taxon>
    </lineage>
</organism>
<evidence type="ECO:0000256" key="1">
    <source>
        <dbReference type="ARBA" id="ARBA00008183"/>
    </source>
</evidence>
<dbReference type="NCBIfam" id="TIGR03421">
    <property type="entry name" value="FeS_CyaY"/>
    <property type="match status" value="1"/>
</dbReference>
<dbReference type="GO" id="GO:0008198">
    <property type="term" value="F:ferrous iron binding"/>
    <property type="evidence" value="ECO:0007669"/>
    <property type="project" value="TreeGrafter"/>
</dbReference>
<dbReference type="InterPro" id="IPR036524">
    <property type="entry name" value="Frataxin/CyaY_sf"/>
</dbReference>
<dbReference type="Pfam" id="PF01491">
    <property type="entry name" value="Frataxin_Cyay"/>
    <property type="match status" value="1"/>
</dbReference>
<reference evidence="5" key="1">
    <citation type="submission" date="2022-11" db="EMBL/GenBank/DDBJ databases">
        <title>Complete Genome Sequences of three Polynucleobacter sp. Subcluster PnecC Strains KF022, KF023, and KF032 Isolated from a Shallow Eutrophic Lake in Japan.</title>
        <authorList>
            <person name="Ogata Y."/>
            <person name="Watanabe K."/>
            <person name="Takemine S."/>
            <person name="Shindo C."/>
            <person name="Kurokawa R."/>
            <person name="Suda W."/>
        </authorList>
    </citation>
    <scope>NUCLEOTIDE SEQUENCE</scope>
    <source>
        <strain evidence="5">KF023</strain>
    </source>
</reference>
<comment type="similarity">
    <text evidence="1 4">Belongs to the frataxin family.</text>
</comment>
<evidence type="ECO:0000256" key="4">
    <source>
        <dbReference type="HAMAP-Rule" id="MF_00142"/>
    </source>
</evidence>
<dbReference type="HAMAP" id="MF_00142">
    <property type="entry name" value="CyaY"/>
    <property type="match status" value="1"/>
</dbReference>
<dbReference type="GO" id="GO:0005829">
    <property type="term" value="C:cytosol"/>
    <property type="evidence" value="ECO:0007669"/>
    <property type="project" value="TreeGrafter"/>
</dbReference>
<dbReference type="SMART" id="SM01219">
    <property type="entry name" value="Frataxin_Cyay"/>
    <property type="match status" value="1"/>
</dbReference>
<dbReference type="InterPro" id="IPR002908">
    <property type="entry name" value="Frataxin/CyaY"/>
</dbReference>
<dbReference type="PANTHER" id="PTHR16821:SF2">
    <property type="entry name" value="FRATAXIN, MITOCHONDRIAL"/>
    <property type="match status" value="1"/>
</dbReference>
<name>A0A9C7CBF5_9BURK</name>
<dbReference type="SUPFAM" id="SSF55387">
    <property type="entry name" value="Frataxin/Nqo15-like"/>
    <property type="match status" value="1"/>
</dbReference>
<dbReference type="EMBL" id="AP026973">
    <property type="protein sequence ID" value="BDT76280.1"/>
    <property type="molecule type" value="Genomic_DNA"/>
</dbReference>